<dbReference type="RefSeq" id="WP_213234929.1">
    <property type="nucleotide sequence ID" value="NZ_JAHBCL010000001.1"/>
</dbReference>
<evidence type="ECO:0000313" key="1">
    <source>
        <dbReference type="EMBL" id="MBS7525142.1"/>
    </source>
</evidence>
<dbReference type="EMBL" id="JAHBCL010000001">
    <property type="protein sequence ID" value="MBS7525142.1"/>
    <property type="molecule type" value="Genomic_DNA"/>
</dbReference>
<accession>A0ABS5PK02</accession>
<evidence type="ECO:0000313" key="2">
    <source>
        <dbReference type="Proteomes" id="UP000746471"/>
    </source>
</evidence>
<dbReference type="PANTHER" id="PTHR36439:SF1">
    <property type="entry name" value="DUF1697 DOMAIN-CONTAINING PROTEIN"/>
    <property type="match status" value="1"/>
</dbReference>
<keyword evidence="2" id="KW-1185">Reference proteome</keyword>
<comment type="caution">
    <text evidence="1">The sequence shown here is derived from an EMBL/GenBank/DDBJ whole genome shotgun (WGS) entry which is preliminary data.</text>
</comment>
<organism evidence="1 2">
    <name type="scientific">Fusibacter paucivorans</name>
    <dbReference type="NCBI Taxonomy" id="76009"/>
    <lineage>
        <taxon>Bacteria</taxon>
        <taxon>Bacillati</taxon>
        <taxon>Bacillota</taxon>
        <taxon>Clostridia</taxon>
        <taxon>Eubacteriales</taxon>
        <taxon>Eubacteriales Family XII. Incertae Sedis</taxon>
        <taxon>Fusibacter</taxon>
    </lineage>
</organism>
<gene>
    <name evidence="1" type="ORF">KHM83_00480</name>
</gene>
<dbReference type="Proteomes" id="UP000746471">
    <property type="component" value="Unassembled WGS sequence"/>
</dbReference>
<dbReference type="PIRSF" id="PIRSF008502">
    <property type="entry name" value="UCP008502"/>
    <property type="match status" value="1"/>
</dbReference>
<dbReference type="Gene3D" id="3.30.70.1260">
    <property type="entry name" value="bacterial protein sp0830 like"/>
    <property type="match status" value="1"/>
</dbReference>
<dbReference type="SUPFAM" id="SSF160379">
    <property type="entry name" value="SP0830-like"/>
    <property type="match status" value="1"/>
</dbReference>
<dbReference type="PANTHER" id="PTHR36439">
    <property type="entry name" value="BLL4334 PROTEIN"/>
    <property type="match status" value="1"/>
</dbReference>
<sequence>MVYTALLRGINVGGKNKIAMPKLKESFESVGMTHVVTYINSGNIIFQWHAGEQTAPEKMPETAADVLSQKLEAVIERDFGLAIKVLVLDMNAMTAVMETLPDAWQNDDAMKSDVMFLWELISEAELRSKLKIVGGIDTVYIIKEAIFWSVLRENATRSGMTKVVGTALYKKMTVRNVNTVRKIYALMLTNDQV</sequence>
<name>A0ABS5PK02_9FIRM</name>
<protein>
    <submittedName>
        <fullName evidence="1">DUF1697 domain-containing protein</fullName>
    </submittedName>
</protein>
<proteinExistence type="predicted"/>
<reference evidence="1 2" key="1">
    <citation type="submission" date="2021-05" db="EMBL/GenBank/DDBJ databases">
        <title>Fusibacter ferrireducens sp. nov., an anaerobic, sulfur- and Fe-reducing bacterium isolated from the mangrove sediment.</title>
        <authorList>
            <person name="Qiu D."/>
        </authorList>
    </citation>
    <scope>NUCLEOTIDE SEQUENCE [LARGE SCALE GENOMIC DNA]</scope>
    <source>
        <strain evidence="1 2">DSM 12116</strain>
    </source>
</reference>
<dbReference type="Pfam" id="PF08002">
    <property type="entry name" value="DUF1697"/>
    <property type="match status" value="1"/>
</dbReference>
<dbReference type="InterPro" id="IPR012545">
    <property type="entry name" value="DUF1697"/>
</dbReference>
<dbReference type="Gene3D" id="3.30.70.1280">
    <property type="entry name" value="SP0830-like domains"/>
    <property type="match status" value="1"/>
</dbReference>